<reference evidence="3 4" key="1">
    <citation type="journal article" date="2019" name="PLoS Biol.">
        <title>Sex chromosomes control vertical transmission of feminizing Wolbachia symbionts in an isopod.</title>
        <authorList>
            <person name="Becking T."/>
            <person name="Chebbi M.A."/>
            <person name="Giraud I."/>
            <person name="Moumen B."/>
            <person name="Laverre T."/>
            <person name="Caubet Y."/>
            <person name="Peccoud J."/>
            <person name="Gilbert C."/>
            <person name="Cordaux R."/>
        </authorList>
    </citation>
    <scope>NUCLEOTIDE SEQUENCE [LARGE SCALE GENOMIC DNA]</scope>
    <source>
        <strain evidence="3">ANa2</strain>
        <tissue evidence="3">Whole body excluding digestive tract and cuticle</tissue>
    </source>
</reference>
<sequence>MVHMNIGRVRVALPSIAKTQKITEMQFKHIQFVIVIFSCLLSSSVFCNVPKSKVLKCAVCKSLVYEVKKAILEVDPRKTVEVGSFRINPDGQQEKVTKKYAGSETHMTELLEKICDEFKDYAQARHKETNKIEVIKLVEDGKMNPRFGEYEMIQGP</sequence>
<evidence type="ECO:0000313" key="4">
    <source>
        <dbReference type="Proteomes" id="UP000326759"/>
    </source>
</evidence>
<accession>A0A5N5SMW1</accession>
<dbReference type="AlphaFoldDB" id="A0A5N5SMW1"/>
<feature type="domain" description="DUF3456" evidence="2">
    <location>
        <begin position="56"/>
        <end position="147"/>
    </location>
</feature>
<evidence type="ECO:0000259" key="2">
    <source>
        <dbReference type="Pfam" id="PF11938"/>
    </source>
</evidence>
<dbReference type="OrthoDB" id="192915at2759"/>
<protein>
    <submittedName>
        <fullName evidence="3">Protein canopy-like protein 2</fullName>
    </submittedName>
</protein>
<name>A0A5N5SMW1_9CRUS</name>
<dbReference type="Pfam" id="PF11938">
    <property type="entry name" value="DUF3456"/>
    <property type="match status" value="1"/>
</dbReference>
<dbReference type="GO" id="GO:0005783">
    <property type="term" value="C:endoplasmic reticulum"/>
    <property type="evidence" value="ECO:0007669"/>
    <property type="project" value="TreeGrafter"/>
</dbReference>
<dbReference type="PANTHER" id="PTHR13341:SF2">
    <property type="entry name" value="PROTEIN SEELE"/>
    <property type="match status" value="1"/>
</dbReference>
<organism evidence="3 4">
    <name type="scientific">Armadillidium nasatum</name>
    <dbReference type="NCBI Taxonomy" id="96803"/>
    <lineage>
        <taxon>Eukaryota</taxon>
        <taxon>Metazoa</taxon>
        <taxon>Ecdysozoa</taxon>
        <taxon>Arthropoda</taxon>
        <taxon>Crustacea</taxon>
        <taxon>Multicrustacea</taxon>
        <taxon>Malacostraca</taxon>
        <taxon>Eumalacostraca</taxon>
        <taxon>Peracarida</taxon>
        <taxon>Isopoda</taxon>
        <taxon>Oniscidea</taxon>
        <taxon>Crinocheta</taxon>
        <taxon>Armadillidiidae</taxon>
        <taxon>Armadillidium</taxon>
    </lineage>
</organism>
<evidence type="ECO:0000313" key="3">
    <source>
        <dbReference type="EMBL" id="KAB7495297.1"/>
    </source>
</evidence>
<dbReference type="InterPro" id="IPR021852">
    <property type="entry name" value="DUF3456"/>
</dbReference>
<dbReference type="Proteomes" id="UP000326759">
    <property type="component" value="Unassembled WGS sequence"/>
</dbReference>
<dbReference type="InterPro" id="IPR042415">
    <property type="entry name" value="CNPY"/>
</dbReference>
<comment type="caution">
    <text evidence="3">The sequence shown here is derived from an EMBL/GenBank/DDBJ whole genome shotgun (WGS) entry which is preliminary data.</text>
</comment>
<gene>
    <name evidence="3" type="primary">CNPY2</name>
    <name evidence="3" type="ORF">Anas_00459</name>
</gene>
<dbReference type="EMBL" id="SEYY01022778">
    <property type="protein sequence ID" value="KAB7495297.1"/>
    <property type="molecule type" value="Genomic_DNA"/>
</dbReference>
<keyword evidence="4" id="KW-1185">Reference proteome</keyword>
<proteinExistence type="inferred from homology"/>
<evidence type="ECO:0000256" key="1">
    <source>
        <dbReference type="ARBA" id="ARBA00007285"/>
    </source>
</evidence>
<comment type="similarity">
    <text evidence="1">Belongs to the canopy family.</text>
</comment>
<dbReference type="PANTHER" id="PTHR13341">
    <property type="entry name" value="MIR-INTERACTING SAPOSIN-LIKE PROTEIN"/>
    <property type="match status" value="1"/>
</dbReference>